<dbReference type="InterPro" id="IPR032389">
    <property type="entry name" value="GspB_C"/>
</dbReference>
<feature type="domain" description="Type II secretion system protein GspB C-terminal" evidence="3">
    <location>
        <begin position="164"/>
        <end position="220"/>
    </location>
</feature>
<feature type="transmembrane region" description="Helical" evidence="2">
    <location>
        <begin position="39"/>
        <end position="60"/>
    </location>
</feature>
<comment type="caution">
    <text evidence="4">The sequence shown here is derived from an EMBL/GenBank/DDBJ whole genome shotgun (WGS) entry which is preliminary data.</text>
</comment>
<dbReference type="GO" id="GO:0015627">
    <property type="term" value="C:type II protein secretion system complex"/>
    <property type="evidence" value="ECO:0007669"/>
    <property type="project" value="InterPro"/>
</dbReference>
<keyword evidence="5" id="KW-1185">Reference proteome</keyword>
<dbReference type="Pfam" id="PF16537">
    <property type="entry name" value="T2SSB"/>
    <property type="match status" value="1"/>
</dbReference>
<name>A0A4Z1BFQ2_9GAMM</name>
<dbReference type="RefSeq" id="WP_135801948.1">
    <property type="nucleotide sequence ID" value="NZ_SRPF01000001.1"/>
</dbReference>
<feature type="compositionally biased region" description="Basic and acidic residues" evidence="1">
    <location>
        <begin position="94"/>
        <end position="108"/>
    </location>
</feature>
<sequence>MSYILDALRKSETERRQGRVPDLGQQVQLIHKPRKKSSVLVVWVGAGLLLNAAVFAYLFWPESSPVVEKTALEPELLDEPEESVGAVEPVEPVKPAEPEAISEARQEPEASAEPEPVSEQTAEERPTIIVPSRNSQSGPVESSVGSTATVPHLVEMPLAFQKSIPDLVFNSHIYASEPSSRRVMINNNYLKPGDTFAGIRVERITEEGVVLSKNGRAFRVGIVRDWVSPD</sequence>
<proteinExistence type="predicted"/>
<keyword evidence="2" id="KW-0812">Transmembrane</keyword>
<evidence type="ECO:0000313" key="5">
    <source>
        <dbReference type="Proteomes" id="UP000298325"/>
    </source>
</evidence>
<evidence type="ECO:0000256" key="1">
    <source>
        <dbReference type="SAM" id="MobiDB-lite"/>
    </source>
</evidence>
<accession>A0A4Z1BFQ2</accession>
<dbReference type="OrthoDB" id="5432325at2"/>
<feature type="compositionally biased region" description="Polar residues" evidence="1">
    <location>
        <begin position="132"/>
        <end position="144"/>
    </location>
</feature>
<keyword evidence="2" id="KW-0472">Membrane</keyword>
<evidence type="ECO:0000256" key="2">
    <source>
        <dbReference type="SAM" id="Phobius"/>
    </source>
</evidence>
<evidence type="ECO:0000259" key="3">
    <source>
        <dbReference type="Pfam" id="PF16537"/>
    </source>
</evidence>
<dbReference type="EMBL" id="SRPF01000001">
    <property type="protein sequence ID" value="TGN41564.1"/>
    <property type="molecule type" value="Genomic_DNA"/>
</dbReference>
<dbReference type="AlphaFoldDB" id="A0A4Z1BFQ2"/>
<evidence type="ECO:0000313" key="4">
    <source>
        <dbReference type="EMBL" id="TGN41564.1"/>
    </source>
</evidence>
<gene>
    <name evidence="4" type="ORF">E5Q11_03255</name>
</gene>
<feature type="compositionally biased region" description="Low complexity" evidence="1">
    <location>
        <begin position="109"/>
        <end position="119"/>
    </location>
</feature>
<dbReference type="Proteomes" id="UP000298325">
    <property type="component" value="Unassembled WGS sequence"/>
</dbReference>
<protein>
    <recommendedName>
        <fullName evidence="3">Type II secretion system protein GspB C-terminal domain-containing protein</fullName>
    </recommendedName>
</protein>
<reference evidence="4 5" key="1">
    <citation type="submission" date="2019-04" db="EMBL/GenBank/DDBJ databases">
        <authorList>
            <person name="Park S."/>
            <person name="Yoon J.-H."/>
        </authorList>
    </citation>
    <scope>NUCLEOTIDE SEQUENCE [LARGE SCALE GENOMIC DNA]</scope>
    <source>
        <strain evidence="4 5">HJM-18</strain>
    </source>
</reference>
<feature type="region of interest" description="Disordered" evidence="1">
    <location>
        <begin position="77"/>
        <end position="144"/>
    </location>
</feature>
<organism evidence="4 5">
    <name type="scientific">Marinobacter confluentis</name>
    <dbReference type="NCBI Taxonomy" id="1697557"/>
    <lineage>
        <taxon>Bacteria</taxon>
        <taxon>Pseudomonadati</taxon>
        <taxon>Pseudomonadota</taxon>
        <taxon>Gammaproteobacteria</taxon>
        <taxon>Pseudomonadales</taxon>
        <taxon>Marinobacteraceae</taxon>
        <taxon>Marinobacter</taxon>
    </lineage>
</organism>
<keyword evidence="2" id="KW-1133">Transmembrane helix</keyword>